<dbReference type="AlphaFoldDB" id="A0A1H5CQS3"/>
<dbReference type="InterPro" id="IPR032466">
    <property type="entry name" value="Metal_Hydrolase"/>
</dbReference>
<evidence type="ECO:0000259" key="2">
    <source>
        <dbReference type="Pfam" id="PF04909"/>
    </source>
</evidence>
<name>A0A1H5CQS3_RHOJO</name>
<evidence type="ECO:0000256" key="1">
    <source>
        <dbReference type="ARBA" id="ARBA00038310"/>
    </source>
</evidence>
<dbReference type="InterPro" id="IPR052350">
    <property type="entry name" value="Metallo-dep_Lactonases"/>
</dbReference>
<organism evidence="3 4">
    <name type="scientific">Rhodococcus jostii</name>
    <dbReference type="NCBI Taxonomy" id="132919"/>
    <lineage>
        <taxon>Bacteria</taxon>
        <taxon>Bacillati</taxon>
        <taxon>Actinomycetota</taxon>
        <taxon>Actinomycetes</taxon>
        <taxon>Mycobacteriales</taxon>
        <taxon>Nocardiaceae</taxon>
        <taxon>Rhodococcus</taxon>
    </lineage>
</organism>
<proteinExistence type="inferred from homology"/>
<dbReference type="GO" id="GO:0016787">
    <property type="term" value="F:hydrolase activity"/>
    <property type="evidence" value="ECO:0007669"/>
    <property type="project" value="UniProtKB-KW"/>
</dbReference>
<feature type="domain" description="Amidohydrolase-related" evidence="2">
    <location>
        <begin position="8"/>
        <end position="298"/>
    </location>
</feature>
<accession>A0A1H5CQS3</accession>
<dbReference type="Proteomes" id="UP000183407">
    <property type="component" value="Unassembled WGS sequence"/>
</dbReference>
<dbReference type="PANTHER" id="PTHR43569:SF1">
    <property type="entry name" value="BLL3371 PROTEIN"/>
    <property type="match status" value="1"/>
</dbReference>
<protein>
    <submittedName>
        <fullName evidence="3">Predicted metal-dependent hydrolase, TIM-barrel fold</fullName>
    </submittedName>
</protein>
<dbReference type="PANTHER" id="PTHR43569">
    <property type="entry name" value="AMIDOHYDROLASE"/>
    <property type="match status" value="1"/>
</dbReference>
<dbReference type="OrthoDB" id="5450317at2"/>
<comment type="similarity">
    <text evidence="1">Belongs to the metallo-dependent hydrolases superfamily.</text>
</comment>
<keyword evidence="3" id="KW-0378">Hydrolase</keyword>
<reference evidence="4" key="1">
    <citation type="submission" date="2016-10" db="EMBL/GenBank/DDBJ databases">
        <authorList>
            <person name="Varghese N."/>
        </authorList>
    </citation>
    <scope>NUCLEOTIDE SEQUENCE [LARGE SCALE GENOMIC DNA]</scope>
    <source>
        <strain evidence="4">DSM 44719</strain>
    </source>
</reference>
<dbReference type="Pfam" id="PF04909">
    <property type="entry name" value="Amidohydro_2"/>
    <property type="match status" value="1"/>
</dbReference>
<dbReference type="SUPFAM" id="SSF51556">
    <property type="entry name" value="Metallo-dependent hydrolases"/>
    <property type="match status" value="1"/>
</dbReference>
<evidence type="ECO:0000313" key="3">
    <source>
        <dbReference type="EMBL" id="SED68976.1"/>
    </source>
</evidence>
<sequence length="307" mass="33883">MLREVDIVDAHHHFINTPDLAYPWIDSRSAALTALLPNYYDAARRHLPQDYRAEVAGIPVAASVACEFGAADGVAEAVWVQHCADRVGVPNAFIAAVQLDSGDLTGVLARYRDLPVVRAVRQPLYWAADPVKRLGARGDYLSDPAWLRGFERVAEAGLVWDLLVYDEQLSATHDLIAAFPDTTFVLEAVGWPVDLTAEGFARWEERLREVSQFPNVVLKLQGIALIFGTSVETIGRWIRAAHEIFGAGRCMFASHYPVDHLLWDSHTMVSTVQAALGDVSSTEQALFFGDTARRVYRLPAAAAPQYV</sequence>
<evidence type="ECO:0000313" key="4">
    <source>
        <dbReference type="Proteomes" id="UP000183407"/>
    </source>
</evidence>
<dbReference type="InterPro" id="IPR006680">
    <property type="entry name" value="Amidohydro-rel"/>
</dbReference>
<dbReference type="EMBL" id="FNTL01000004">
    <property type="protein sequence ID" value="SED68976.1"/>
    <property type="molecule type" value="Genomic_DNA"/>
</dbReference>
<gene>
    <name evidence="3" type="ORF">SAMN04490220_5217</name>
</gene>
<dbReference type="RefSeq" id="WP_073369237.1">
    <property type="nucleotide sequence ID" value="NZ_FNTL01000004.1"/>
</dbReference>
<dbReference type="Gene3D" id="3.20.20.140">
    <property type="entry name" value="Metal-dependent hydrolases"/>
    <property type="match status" value="1"/>
</dbReference>